<dbReference type="EMBL" id="AGUD01000258">
    <property type="protein sequence ID" value="EHN09701.1"/>
    <property type="molecule type" value="Genomic_DNA"/>
</dbReference>
<name>H0E9E6_9ACTN</name>
<evidence type="ECO:0000256" key="1">
    <source>
        <dbReference type="SAM" id="SignalP"/>
    </source>
</evidence>
<gene>
    <name evidence="3" type="ORF">PAI11_34650</name>
</gene>
<dbReference type="OrthoDB" id="4741753at2"/>
<proteinExistence type="predicted"/>
<keyword evidence="1" id="KW-0732">Signal</keyword>
<evidence type="ECO:0000313" key="3">
    <source>
        <dbReference type="EMBL" id="EHN09701.1"/>
    </source>
</evidence>
<dbReference type="InterPro" id="IPR052336">
    <property type="entry name" value="MlaD_Phospholipid_Transporter"/>
</dbReference>
<feature type="chain" id="PRO_5003531330" evidence="1">
    <location>
        <begin position="30"/>
        <end position="481"/>
    </location>
</feature>
<accession>H0E9E6</accession>
<dbReference type="Pfam" id="PF02470">
    <property type="entry name" value="MlaD"/>
    <property type="match status" value="1"/>
</dbReference>
<feature type="signal peptide" evidence="1">
    <location>
        <begin position="1"/>
        <end position="29"/>
    </location>
</feature>
<comment type="caution">
    <text evidence="3">The sequence shown here is derived from an EMBL/GenBank/DDBJ whole genome shotgun (WGS) entry which is preliminary data.</text>
</comment>
<protein>
    <submittedName>
        <fullName evidence="3">Virulence factor Mce family protein</fullName>
    </submittedName>
</protein>
<dbReference type="PATRIC" id="fig|1097667.3.peg.3437"/>
<dbReference type="PANTHER" id="PTHR33371:SF4">
    <property type="entry name" value="INTERMEMBRANE PHOSPHOLIPID TRANSPORT SYSTEM BINDING PROTEIN MLAD"/>
    <property type="match status" value="1"/>
</dbReference>
<feature type="domain" description="Mce/MlaD" evidence="2">
    <location>
        <begin position="31"/>
        <end position="109"/>
    </location>
</feature>
<keyword evidence="4" id="KW-1185">Reference proteome</keyword>
<dbReference type="PANTHER" id="PTHR33371">
    <property type="entry name" value="INTERMEMBRANE PHOSPHOLIPID TRANSPORT SYSTEM BINDING PROTEIN MLAD-RELATED"/>
    <property type="match status" value="1"/>
</dbReference>
<evidence type="ECO:0000259" key="2">
    <source>
        <dbReference type="Pfam" id="PF02470"/>
    </source>
</evidence>
<dbReference type="RefSeq" id="WP_007577584.1">
    <property type="nucleotide sequence ID" value="NZ_AGUD01000258.1"/>
</dbReference>
<dbReference type="AlphaFoldDB" id="H0E9E6"/>
<evidence type="ECO:0000313" key="4">
    <source>
        <dbReference type="Proteomes" id="UP000005143"/>
    </source>
</evidence>
<dbReference type="InterPro" id="IPR003399">
    <property type="entry name" value="Mce/MlaD"/>
</dbReference>
<dbReference type="Proteomes" id="UP000005143">
    <property type="component" value="Unassembled WGS sequence"/>
</dbReference>
<reference evidence="3 4" key="1">
    <citation type="journal article" date="2013" name="Biodegradation">
        <title>Quantitative proteomic analysis of ibuprofen-degrading Patulibacter sp. strain I11.</title>
        <authorList>
            <person name="Almeida B."/>
            <person name="Kjeldal H."/>
            <person name="Lolas I."/>
            <person name="Knudsen A.D."/>
            <person name="Carvalho G."/>
            <person name="Nielsen K.L."/>
            <person name="Barreto Crespo M.T."/>
            <person name="Stensballe A."/>
            <person name="Nielsen J.L."/>
        </authorList>
    </citation>
    <scope>NUCLEOTIDE SEQUENCE [LARGE SCALE GENOMIC DNA]</scope>
    <source>
        <strain evidence="3 4">I11</strain>
    </source>
</reference>
<organism evidence="3 4">
    <name type="scientific">Patulibacter medicamentivorans</name>
    <dbReference type="NCBI Taxonomy" id="1097667"/>
    <lineage>
        <taxon>Bacteria</taxon>
        <taxon>Bacillati</taxon>
        <taxon>Actinomycetota</taxon>
        <taxon>Thermoleophilia</taxon>
        <taxon>Solirubrobacterales</taxon>
        <taxon>Patulibacteraceae</taxon>
        <taxon>Patulibacter</taxon>
    </lineage>
</organism>
<sequence>MRRPLALIAVVVALVATAVVLSSSSDGRADDGYRVRATFHNAFAVVADVDVRVAGARVGSVESVDIDGRGRAVLVLRIDDPGFQAFRTDAECSILPQSIIGERYVDCRPTQARAPDSPAPPLLRAVQVDGGPQHLLPIERTARPIDLDLVGNMWREPQRARLAVILNELGAGVAARGEDLDVALRAALPGLRDSNRVLRVLNGQTRALRQMVTDGERALQPVARSRRQLVGFLRRSADLQEAVLERRGDLDENLRLLPATLRQLTPAMQDLRRMSDRTTPTVARLRGAAPSVTRLLRSMRGYARTAPEPLRRLGAVSDRARRALVEADPVVVRLERLTAKAGPVLRAARALAESMRTSGGSKRLLDYSFYQGMAINGFDDAGHYLRALAVLTRCSSYAEAPVAGCATGTVEPGTPQTTPPGTVRTAAEALGPRATLADRLTARVLDGTPPEQLLRGASRDPRLRALRERVRAARAAGGSAR</sequence>